<reference evidence="3" key="2">
    <citation type="submission" date="2023-05" db="EMBL/GenBank/DDBJ databases">
        <authorList>
            <consortium name="Lawrence Berkeley National Laboratory"/>
            <person name="Steindorff A."/>
            <person name="Hensen N."/>
            <person name="Bonometti L."/>
            <person name="Westerberg I."/>
            <person name="Brannstrom I.O."/>
            <person name="Guillou S."/>
            <person name="Cros-Aarteil S."/>
            <person name="Calhoun S."/>
            <person name="Haridas S."/>
            <person name="Kuo A."/>
            <person name="Mondo S."/>
            <person name="Pangilinan J."/>
            <person name="Riley R."/>
            <person name="Labutti K."/>
            <person name="Andreopoulos B."/>
            <person name="Lipzen A."/>
            <person name="Chen C."/>
            <person name="Yanf M."/>
            <person name="Daum C."/>
            <person name="Ng V."/>
            <person name="Clum A."/>
            <person name="Ohm R."/>
            <person name="Martin F."/>
            <person name="Silar P."/>
            <person name="Natvig D."/>
            <person name="Lalanne C."/>
            <person name="Gautier V."/>
            <person name="Ament-Velasquez S.L."/>
            <person name="Kruys A."/>
            <person name="Hutchinson M.I."/>
            <person name="Powell A.J."/>
            <person name="Barry K."/>
            <person name="Miller A.N."/>
            <person name="Grigoriev I.V."/>
            <person name="Debuchy R."/>
            <person name="Gladieux P."/>
            <person name="Thoren M.H."/>
            <person name="Johannesson H."/>
        </authorList>
    </citation>
    <scope>NUCLEOTIDE SEQUENCE</scope>
    <source>
        <strain evidence="3">CBS 508.74</strain>
    </source>
</reference>
<feature type="region of interest" description="Disordered" evidence="1">
    <location>
        <begin position="896"/>
        <end position="953"/>
    </location>
</feature>
<feature type="domain" description="CHAT" evidence="2">
    <location>
        <begin position="732"/>
        <end position="897"/>
    </location>
</feature>
<evidence type="ECO:0000313" key="4">
    <source>
        <dbReference type="Proteomes" id="UP001302812"/>
    </source>
</evidence>
<proteinExistence type="predicted"/>
<feature type="domain" description="CHAT" evidence="2">
    <location>
        <begin position="977"/>
        <end position="1105"/>
    </location>
</feature>
<dbReference type="RefSeq" id="XP_064670456.1">
    <property type="nucleotide sequence ID" value="XM_064818325.1"/>
</dbReference>
<dbReference type="AlphaFoldDB" id="A0AAN6TED3"/>
<dbReference type="InterPro" id="IPR024983">
    <property type="entry name" value="CHAT_dom"/>
</dbReference>
<organism evidence="3 4">
    <name type="scientific">Canariomyces notabilis</name>
    <dbReference type="NCBI Taxonomy" id="2074819"/>
    <lineage>
        <taxon>Eukaryota</taxon>
        <taxon>Fungi</taxon>
        <taxon>Dikarya</taxon>
        <taxon>Ascomycota</taxon>
        <taxon>Pezizomycotina</taxon>
        <taxon>Sordariomycetes</taxon>
        <taxon>Sordariomycetidae</taxon>
        <taxon>Sordariales</taxon>
        <taxon>Chaetomiaceae</taxon>
        <taxon>Canariomyces</taxon>
    </lineage>
</organism>
<comment type="caution">
    <text evidence="3">The sequence shown here is derived from an EMBL/GenBank/DDBJ whole genome shotgun (WGS) entry which is preliminary data.</text>
</comment>
<keyword evidence="4" id="KW-1185">Reference proteome</keyword>
<dbReference type="EMBL" id="MU853341">
    <property type="protein sequence ID" value="KAK4112886.1"/>
    <property type="molecule type" value="Genomic_DNA"/>
</dbReference>
<evidence type="ECO:0000313" key="3">
    <source>
        <dbReference type="EMBL" id="KAK4112886.1"/>
    </source>
</evidence>
<protein>
    <recommendedName>
        <fullName evidence="2">CHAT domain-containing protein</fullName>
    </recommendedName>
</protein>
<feature type="compositionally biased region" description="Polar residues" evidence="1">
    <location>
        <begin position="917"/>
        <end position="927"/>
    </location>
</feature>
<sequence length="1110" mass="123090">MRGSNVKSLAAAKFGLLMRHLENDKRYYDIHTILASFLTCTAANQCIERLESMLASEDVPNVFRGLWLIALAKQLAKASRIEDMKLRLEEADRAFQSCAHRWGLLETRLLRLQHGLATSPNTLADLVDLAREHLQASFPYGVLQTILQALNVAFNMGDFAIYFKLQETLHSVCTSTGLVKEKMLREIQLLAALNASSGDAGKVLELGQSLYEECVRRKYWMLAYLAGRVLSLAHMQLANLDESERLALEIYDMSSRESLTCESQAEYHLGHIRSARATVEGNPSMPHKLREIVDWLLTTIPNNDNVYSDPEELEIAADKLCLIASLELEMSRDGAPDEETLVVKAMEAIARARLLAKSLPDDESSRINANCDDLLVIQLLHDGRRGVGNGCKEVEAIRICDRLIAQHQSRGPKFTEAMKHQMRANCQLQRAQKETDLEKRATYLGLAEADILQAESLLTSIRSRQQVMVARHSLCRLYLMAKGIYRGLVSNEAVLHTLQGLESACDMLRRELSALGSLEALRQKQKFVAVNQVRDLYQWAISVSIGARDEAATWWWSQKRKARSLSDILGIGIMVPAAVRERIAQDNTAAELYQKLVSLQTALSTAAEIERVYIRQNLEETEDEIRNHDAFREFILLRDGAVRSIDDLEFITVSHQAGLPTERRIIFVDWVLHNDSVFVLTADCARPAETCKLTMLPFGKSYMDEWTRQHWRTTEGRRECLQRDNTKDPSKPMRQLDRLITPVVDASKPGDLLIFSPTGFLSSLPLHALRVNSSRDLGFNDNRYLIERNPVVYAPSVSILQICLTRSREARGLKSRPSVFFGIMDDAEHEAQLIYEQLEGLAMQDESSRAFCGNRATKETFTKVVPGAGLIHYHGHCRFAVDNPLKQCLVLASGDPGPGGQHSTHQHKGEAGGGDSSLHSLTTQPRAQSGDPRESAEANPPKATRDLRGAARINPQLENMLSTESVPDPGSGHEVLLSLQEDDNSADNLLLVPEVFNLSLTAPLVVLIGCDSASQLVSTGDEYLGLITGLLCAGAASVIGASWPIPSAAGRAFSGAFYATMASSGLGGHGMIDLAEALQEAALTVMDDPITSAPYYWAGFCLYGSWVFRK</sequence>
<dbReference type="Pfam" id="PF12770">
    <property type="entry name" value="CHAT"/>
    <property type="match status" value="2"/>
</dbReference>
<gene>
    <name evidence="3" type="ORF">N656DRAFT_80356</name>
</gene>
<reference evidence="3" key="1">
    <citation type="journal article" date="2023" name="Mol. Phylogenet. Evol.">
        <title>Genome-scale phylogeny and comparative genomics of the fungal order Sordariales.</title>
        <authorList>
            <person name="Hensen N."/>
            <person name="Bonometti L."/>
            <person name="Westerberg I."/>
            <person name="Brannstrom I.O."/>
            <person name="Guillou S."/>
            <person name="Cros-Aarteil S."/>
            <person name="Calhoun S."/>
            <person name="Haridas S."/>
            <person name="Kuo A."/>
            <person name="Mondo S."/>
            <person name="Pangilinan J."/>
            <person name="Riley R."/>
            <person name="LaButti K."/>
            <person name="Andreopoulos B."/>
            <person name="Lipzen A."/>
            <person name="Chen C."/>
            <person name="Yan M."/>
            <person name="Daum C."/>
            <person name="Ng V."/>
            <person name="Clum A."/>
            <person name="Steindorff A."/>
            <person name="Ohm R.A."/>
            <person name="Martin F."/>
            <person name="Silar P."/>
            <person name="Natvig D.O."/>
            <person name="Lalanne C."/>
            <person name="Gautier V."/>
            <person name="Ament-Velasquez S.L."/>
            <person name="Kruys A."/>
            <person name="Hutchinson M.I."/>
            <person name="Powell A.J."/>
            <person name="Barry K."/>
            <person name="Miller A.N."/>
            <person name="Grigoriev I.V."/>
            <person name="Debuchy R."/>
            <person name="Gladieux P."/>
            <person name="Hiltunen Thoren M."/>
            <person name="Johannesson H."/>
        </authorList>
    </citation>
    <scope>NUCLEOTIDE SEQUENCE</scope>
    <source>
        <strain evidence="3">CBS 508.74</strain>
    </source>
</reference>
<accession>A0AAN6TED3</accession>
<name>A0AAN6TED3_9PEZI</name>
<evidence type="ECO:0000259" key="2">
    <source>
        <dbReference type="Pfam" id="PF12770"/>
    </source>
</evidence>
<dbReference type="Proteomes" id="UP001302812">
    <property type="component" value="Unassembled WGS sequence"/>
</dbReference>
<evidence type="ECO:0000256" key="1">
    <source>
        <dbReference type="SAM" id="MobiDB-lite"/>
    </source>
</evidence>
<dbReference type="GeneID" id="89942450"/>